<organism evidence="1 2">
    <name type="scientific">Fistulifera solaris</name>
    <name type="common">Oleaginous diatom</name>
    <dbReference type="NCBI Taxonomy" id="1519565"/>
    <lineage>
        <taxon>Eukaryota</taxon>
        <taxon>Sar</taxon>
        <taxon>Stramenopiles</taxon>
        <taxon>Ochrophyta</taxon>
        <taxon>Bacillariophyta</taxon>
        <taxon>Bacillariophyceae</taxon>
        <taxon>Bacillariophycidae</taxon>
        <taxon>Naviculales</taxon>
        <taxon>Naviculaceae</taxon>
        <taxon>Fistulifera</taxon>
    </lineage>
</organism>
<keyword evidence="2" id="KW-1185">Reference proteome</keyword>
<comment type="caution">
    <text evidence="1">The sequence shown here is derived from an EMBL/GenBank/DDBJ whole genome shotgun (WGS) entry which is preliminary data.</text>
</comment>
<reference evidence="1 2" key="1">
    <citation type="journal article" date="2015" name="Plant Cell">
        <title>Oil accumulation by the oleaginous diatom Fistulifera solaris as revealed by the genome and transcriptome.</title>
        <authorList>
            <person name="Tanaka T."/>
            <person name="Maeda Y."/>
            <person name="Veluchamy A."/>
            <person name="Tanaka M."/>
            <person name="Abida H."/>
            <person name="Marechal E."/>
            <person name="Bowler C."/>
            <person name="Muto M."/>
            <person name="Sunaga Y."/>
            <person name="Tanaka M."/>
            <person name="Yoshino T."/>
            <person name="Taniguchi T."/>
            <person name="Fukuda Y."/>
            <person name="Nemoto M."/>
            <person name="Matsumoto M."/>
            <person name="Wong P.S."/>
            <person name="Aburatani S."/>
            <person name="Fujibuchi W."/>
        </authorList>
    </citation>
    <scope>NUCLEOTIDE SEQUENCE [LARGE SCALE GENOMIC DNA]</scope>
    <source>
        <strain evidence="1 2">JPCC DA0580</strain>
    </source>
</reference>
<dbReference type="InterPro" id="IPR050275">
    <property type="entry name" value="PGM_Phosphatase"/>
</dbReference>
<dbReference type="SMART" id="SM00855">
    <property type="entry name" value="PGAM"/>
    <property type="match status" value="1"/>
</dbReference>
<evidence type="ECO:0000313" key="2">
    <source>
        <dbReference type="Proteomes" id="UP000198406"/>
    </source>
</evidence>
<dbReference type="Proteomes" id="UP000198406">
    <property type="component" value="Unassembled WGS sequence"/>
</dbReference>
<dbReference type="EMBL" id="BDSP01000036">
    <property type="protein sequence ID" value="GAX11140.1"/>
    <property type="molecule type" value="Genomic_DNA"/>
</dbReference>
<accession>A0A1Z5JAX6</accession>
<dbReference type="GO" id="GO:0016791">
    <property type="term" value="F:phosphatase activity"/>
    <property type="evidence" value="ECO:0007669"/>
    <property type="project" value="TreeGrafter"/>
</dbReference>
<evidence type="ECO:0000313" key="1">
    <source>
        <dbReference type="EMBL" id="GAX11140.1"/>
    </source>
</evidence>
<dbReference type="OrthoDB" id="496981at2759"/>
<dbReference type="PANTHER" id="PTHR48100:SF1">
    <property type="entry name" value="HISTIDINE PHOSPHATASE FAMILY PROTEIN-RELATED"/>
    <property type="match status" value="1"/>
</dbReference>
<protein>
    <submittedName>
        <fullName evidence="1">Uncharacterized protein</fullName>
    </submittedName>
</protein>
<sequence>MTGRVQIVVFMRHGIAVHNVRDSRNHSAPDHRDVRFWDPPLVYQGVVRAVEAGIHVQRWMQEHTKLRRIELFVTSPLTRCIQTTTLAFLRGNDYEHPPPPIVCVEDVREAYGIYYPDKRREKSKLKVSAADLVAIRCHRVVFTDVAFVKSVWPQVEFSESMTEHDDDWNEDRRENFADVNARVDRFLAWLVHRPESQIVVVTHGVWMESLFRVHCSTALREDQRVHNCDAFACEIVSKDGVFQQIGRTQHISGFSHH</sequence>
<dbReference type="InParanoid" id="A0A1Z5JAX6"/>
<dbReference type="PANTHER" id="PTHR48100">
    <property type="entry name" value="BROAD-SPECIFICITY PHOSPHATASE YOR283W-RELATED"/>
    <property type="match status" value="1"/>
</dbReference>
<gene>
    <name evidence="1" type="ORF">FisN_9Hu231</name>
</gene>
<dbReference type="AlphaFoldDB" id="A0A1Z5JAX6"/>
<dbReference type="Gene3D" id="3.40.50.1240">
    <property type="entry name" value="Phosphoglycerate mutase-like"/>
    <property type="match status" value="1"/>
</dbReference>
<proteinExistence type="predicted"/>
<dbReference type="InterPro" id="IPR013078">
    <property type="entry name" value="His_Pase_superF_clade-1"/>
</dbReference>
<name>A0A1Z5JAX6_FISSO</name>
<dbReference type="SUPFAM" id="SSF53254">
    <property type="entry name" value="Phosphoglycerate mutase-like"/>
    <property type="match status" value="1"/>
</dbReference>
<dbReference type="Pfam" id="PF00300">
    <property type="entry name" value="His_Phos_1"/>
    <property type="match status" value="1"/>
</dbReference>
<dbReference type="CDD" id="cd07067">
    <property type="entry name" value="HP_PGM_like"/>
    <property type="match status" value="1"/>
</dbReference>
<dbReference type="GO" id="GO:0005737">
    <property type="term" value="C:cytoplasm"/>
    <property type="evidence" value="ECO:0007669"/>
    <property type="project" value="TreeGrafter"/>
</dbReference>
<dbReference type="InterPro" id="IPR029033">
    <property type="entry name" value="His_PPase_superfam"/>
</dbReference>